<dbReference type="EMBL" id="JNBR01000513">
    <property type="protein sequence ID" value="OQR91635.1"/>
    <property type="molecule type" value="Genomic_DNA"/>
</dbReference>
<evidence type="ECO:0000256" key="3">
    <source>
        <dbReference type="ARBA" id="ARBA00022692"/>
    </source>
</evidence>
<feature type="transmembrane region" description="Helical" evidence="9">
    <location>
        <begin position="80"/>
        <end position="97"/>
    </location>
</feature>
<dbReference type="InterPro" id="IPR039421">
    <property type="entry name" value="Type_1_exporter"/>
</dbReference>
<dbReference type="GO" id="GO:0016020">
    <property type="term" value="C:membrane"/>
    <property type="evidence" value="ECO:0007669"/>
    <property type="project" value="UniProtKB-SubCell"/>
</dbReference>
<evidence type="ECO:0000259" key="11">
    <source>
        <dbReference type="PROSITE" id="PS50929"/>
    </source>
</evidence>
<dbReference type="SMART" id="SM00382">
    <property type="entry name" value="AAA"/>
    <property type="match status" value="1"/>
</dbReference>
<feature type="domain" description="ABC transmembrane type-1" evidence="11">
    <location>
        <begin position="224"/>
        <end position="506"/>
    </location>
</feature>
<reference evidence="12 13" key="1">
    <citation type="journal article" date="2014" name="Genome Biol. Evol.">
        <title>The secreted proteins of Achlya hypogyna and Thraustotheca clavata identify the ancestral oomycete secretome and reveal gene acquisitions by horizontal gene transfer.</title>
        <authorList>
            <person name="Misner I."/>
            <person name="Blouin N."/>
            <person name="Leonard G."/>
            <person name="Richards T.A."/>
            <person name="Lane C.E."/>
        </authorList>
    </citation>
    <scope>NUCLEOTIDE SEQUENCE [LARGE SCALE GENOMIC DNA]</scope>
    <source>
        <strain evidence="12 13">ATCC 48635</strain>
    </source>
</reference>
<dbReference type="PANTHER" id="PTHR24221">
    <property type="entry name" value="ATP-BINDING CASSETTE SUB-FAMILY B"/>
    <property type="match status" value="1"/>
</dbReference>
<dbReference type="GO" id="GO:0016887">
    <property type="term" value="F:ATP hydrolysis activity"/>
    <property type="evidence" value="ECO:0007669"/>
    <property type="project" value="InterPro"/>
</dbReference>
<accession>A0A1V9Z0W2</accession>
<evidence type="ECO:0000256" key="1">
    <source>
        <dbReference type="ARBA" id="ARBA00004141"/>
    </source>
</evidence>
<dbReference type="InterPro" id="IPR036640">
    <property type="entry name" value="ABC1_TM_sf"/>
</dbReference>
<keyword evidence="5 12" id="KW-0067">ATP-binding</keyword>
<dbReference type="InterPro" id="IPR003593">
    <property type="entry name" value="AAA+_ATPase"/>
</dbReference>
<dbReference type="Pfam" id="PF00664">
    <property type="entry name" value="ABC_membrane"/>
    <property type="match status" value="1"/>
</dbReference>
<evidence type="ECO:0000313" key="12">
    <source>
        <dbReference type="EMBL" id="OQR91635.1"/>
    </source>
</evidence>
<dbReference type="GO" id="GO:0140359">
    <property type="term" value="F:ABC-type transporter activity"/>
    <property type="evidence" value="ECO:0007669"/>
    <property type="project" value="InterPro"/>
</dbReference>
<comment type="subcellular location">
    <subcellularLocation>
        <location evidence="1">Membrane</location>
        <topology evidence="1">Multi-pass membrane protein</topology>
    </subcellularLocation>
</comment>
<keyword evidence="2" id="KW-0813">Transport</keyword>
<evidence type="ECO:0000313" key="13">
    <source>
        <dbReference type="Proteomes" id="UP000243579"/>
    </source>
</evidence>
<dbReference type="PANTHER" id="PTHR24221:SF503">
    <property type="entry name" value="MITOCHONDRIAL POTASSIUM CHANNEL ATP-BINDING SUBUNIT"/>
    <property type="match status" value="1"/>
</dbReference>
<dbReference type="SUPFAM" id="SSF90123">
    <property type="entry name" value="ABC transporter transmembrane region"/>
    <property type="match status" value="1"/>
</dbReference>
<evidence type="ECO:0000259" key="10">
    <source>
        <dbReference type="PROSITE" id="PS50893"/>
    </source>
</evidence>
<dbReference type="InterPro" id="IPR027417">
    <property type="entry name" value="P-loop_NTPase"/>
</dbReference>
<dbReference type="Gene3D" id="3.40.50.300">
    <property type="entry name" value="P-loop containing nucleotide triphosphate hydrolases"/>
    <property type="match status" value="1"/>
</dbReference>
<proteinExistence type="inferred from homology"/>
<keyword evidence="6 9" id="KW-1133">Transmembrane helix</keyword>
<feature type="transmembrane region" description="Helical" evidence="9">
    <location>
        <begin position="357"/>
        <end position="381"/>
    </location>
</feature>
<feature type="transmembrane region" description="Helical" evidence="9">
    <location>
        <begin position="43"/>
        <end position="68"/>
    </location>
</feature>
<organism evidence="12 13">
    <name type="scientific">Achlya hypogyna</name>
    <name type="common">Oomycete</name>
    <name type="synonym">Protoachlya hypogyna</name>
    <dbReference type="NCBI Taxonomy" id="1202772"/>
    <lineage>
        <taxon>Eukaryota</taxon>
        <taxon>Sar</taxon>
        <taxon>Stramenopiles</taxon>
        <taxon>Oomycota</taxon>
        <taxon>Saprolegniomycetes</taxon>
        <taxon>Saprolegniales</taxon>
        <taxon>Achlyaceae</taxon>
        <taxon>Achlya</taxon>
    </lineage>
</organism>
<keyword evidence="7 9" id="KW-0472">Membrane</keyword>
<feature type="transmembrane region" description="Helical" evidence="9">
    <location>
        <begin position="141"/>
        <end position="160"/>
    </location>
</feature>
<evidence type="ECO:0000256" key="9">
    <source>
        <dbReference type="SAM" id="Phobius"/>
    </source>
</evidence>
<dbReference type="InterPro" id="IPR011527">
    <property type="entry name" value="ABC1_TM_dom"/>
</dbReference>
<comment type="similarity">
    <text evidence="8">Belongs to the ABC transporter superfamily. ABCB family. Heavy Metal importer (TC 3.A.1.210) subfamily.</text>
</comment>
<dbReference type="SUPFAM" id="SSF52540">
    <property type="entry name" value="P-loop containing nucleoside triphosphate hydrolases"/>
    <property type="match status" value="1"/>
</dbReference>
<dbReference type="AlphaFoldDB" id="A0A1V9Z0W2"/>
<protein>
    <submittedName>
        <fullName evidence="12">ATP-binding Cassette (ABC) Superfamily</fullName>
    </submittedName>
</protein>
<gene>
    <name evidence="12" type="ORF">ACHHYP_04523</name>
</gene>
<dbReference type="Gene3D" id="1.20.1560.10">
    <property type="entry name" value="ABC transporter type 1, transmembrane domain"/>
    <property type="match status" value="1"/>
</dbReference>
<feature type="transmembrane region" description="Helical" evidence="9">
    <location>
        <begin position="104"/>
        <end position="121"/>
    </location>
</feature>
<evidence type="ECO:0000256" key="7">
    <source>
        <dbReference type="ARBA" id="ARBA00023136"/>
    </source>
</evidence>
<dbReference type="Pfam" id="PF00005">
    <property type="entry name" value="ABC_tran"/>
    <property type="match status" value="1"/>
</dbReference>
<keyword evidence="4" id="KW-0547">Nucleotide-binding</keyword>
<dbReference type="CDD" id="cd18560">
    <property type="entry name" value="ABC_6TM_ATM1_ABCB7_HMT1_ABCB6"/>
    <property type="match status" value="1"/>
</dbReference>
<name>A0A1V9Z0W2_ACHHY</name>
<dbReference type="PROSITE" id="PS00211">
    <property type="entry name" value="ABC_TRANSPORTER_1"/>
    <property type="match status" value="1"/>
</dbReference>
<feature type="domain" description="ABC transporter" evidence="10">
    <location>
        <begin position="546"/>
        <end position="782"/>
    </location>
</feature>
<feature type="transmembrane region" description="Helical" evidence="9">
    <location>
        <begin position="329"/>
        <end position="351"/>
    </location>
</feature>
<keyword evidence="13" id="KW-1185">Reference proteome</keyword>
<evidence type="ECO:0000256" key="8">
    <source>
        <dbReference type="ARBA" id="ARBA00024363"/>
    </source>
</evidence>
<feature type="transmembrane region" description="Helical" evidence="9">
    <location>
        <begin position="450"/>
        <end position="468"/>
    </location>
</feature>
<evidence type="ECO:0000256" key="4">
    <source>
        <dbReference type="ARBA" id="ARBA00022741"/>
    </source>
</evidence>
<dbReference type="OrthoDB" id="6500128at2759"/>
<dbReference type="InterPro" id="IPR017871">
    <property type="entry name" value="ABC_transporter-like_CS"/>
</dbReference>
<dbReference type="FunFam" id="3.40.50.300:FF:000287">
    <property type="entry name" value="Multidrug ABC transporter ATP-binding protein"/>
    <property type="match status" value="1"/>
</dbReference>
<feature type="transmembrane region" description="Helical" evidence="9">
    <location>
        <begin position="480"/>
        <end position="503"/>
    </location>
</feature>
<dbReference type="PROSITE" id="PS50893">
    <property type="entry name" value="ABC_TRANSPORTER_2"/>
    <property type="match status" value="1"/>
</dbReference>
<dbReference type="Proteomes" id="UP000243579">
    <property type="component" value="Unassembled WGS sequence"/>
</dbReference>
<keyword evidence="3 9" id="KW-0812">Transmembrane</keyword>
<dbReference type="InterPro" id="IPR003439">
    <property type="entry name" value="ABC_transporter-like_ATP-bd"/>
</dbReference>
<evidence type="ECO:0000256" key="5">
    <source>
        <dbReference type="ARBA" id="ARBA00022840"/>
    </source>
</evidence>
<evidence type="ECO:0000256" key="6">
    <source>
        <dbReference type="ARBA" id="ARBA00022989"/>
    </source>
</evidence>
<evidence type="ECO:0000256" key="2">
    <source>
        <dbReference type="ARBA" id="ARBA00022448"/>
    </source>
</evidence>
<sequence>MSKSEKAPLLASPAARKAAHRSIWRKQGPITMTKTRLGWMANFLLVVVVVDVVVLLSQMSTLTVVAFATTAAPTWRYEQLPILATFIKTVLIVIGLFSKWFVYIAELAILAFVVVLGSDAFALDALPQDALIANGLNRANIFIILPLMFSVFEGVLLYHVQQKKARQEAEDASKATATIDLESSTATDATPSKGISFVKMLLVLRPYFWPHGFGHRVRAVSTYFLLGGSKLLNLYAPMFMAQATNALVAKDVRGALVGVSCYCASVFLSKTLDEVKSIVYLSVKQTAYVEIATMTYEHLHSLSLDWHLKKKLGDVLRSMDRGVESANSVVSYMFLYLLPTLLESVVVMIIFATHFQLASMSFVSFLSLVFYAYVTIAITLWRKKFRQQSTKHDNEYHDKATDALINYETIKYFTNEKHEIEAYSGAIQKYQSYSVSVQASLSLLNISQTGIIQATILGCLALAVPHVVNQDGRGVDLGAFIAITVYLQNLFSPLYFLGSLYNMMINAIVDMQKLSELLNVDPEIIDAPGATKLALDYDAHRNGISVEFQRVNFDYPDAPVGSGLKDVSFVIPAGTTTALVGETGSGKTTISRLLFRFYDTTSGRVLVHNQNVSGVTQLSLRKAIGIVPQDTVLFNDTILYNIQYGNLESSMAQVEEAAKKAKIYDFIMAMPQQWQTPVGERGLKLSGGEKQRVAIARTLLKDPPFVILDEATSALDTVTETEIQSALTKLQTNRTMLVIAHRLSTVRHASQIVVLGKGSVLEVGTHDDLIARKGGRYAQMWNAQLEAQRVLDDEVADE</sequence>
<comment type="caution">
    <text evidence="12">The sequence shown here is derived from an EMBL/GenBank/DDBJ whole genome shotgun (WGS) entry which is preliminary data.</text>
</comment>
<dbReference type="STRING" id="1202772.A0A1V9Z0W2"/>
<dbReference type="PROSITE" id="PS50929">
    <property type="entry name" value="ABC_TM1F"/>
    <property type="match status" value="1"/>
</dbReference>
<dbReference type="GO" id="GO:0005524">
    <property type="term" value="F:ATP binding"/>
    <property type="evidence" value="ECO:0007669"/>
    <property type="project" value="UniProtKB-KW"/>
</dbReference>